<dbReference type="GO" id="GO:0004674">
    <property type="term" value="F:protein serine/threonine kinase activity"/>
    <property type="evidence" value="ECO:0007669"/>
    <property type="project" value="UniProtKB-KW"/>
</dbReference>
<dbReference type="Proteomes" id="UP000060043">
    <property type="component" value="Chromosome"/>
</dbReference>
<name>A0A0U2VUP4_9CREN</name>
<evidence type="ECO:0000256" key="11">
    <source>
        <dbReference type="ARBA" id="ARBA00065170"/>
    </source>
</evidence>
<dbReference type="NCBIfam" id="NF011460">
    <property type="entry name" value="PRK14879.1-1"/>
    <property type="match status" value="1"/>
</dbReference>
<dbReference type="PANTHER" id="PTHR12209:SF0">
    <property type="entry name" value="EKC_KEOPS COMPLEX SUBUNIT TP53RK"/>
    <property type="match status" value="1"/>
</dbReference>
<dbReference type="InterPro" id="IPR008266">
    <property type="entry name" value="Tyr_kinase_AS"/>
</dbReference>
<dbReference type="InterPro" id="IPR011009">
    <property type="entry name" value="Kinase-like_dom_sf"/>
</dbReference>
<dbReference type="PROSITE" id="PS00109">
    <property type="entry name" value="PROTEIN_KINASE_TYR"/>
    <property type="match status" value="1"/>
</dbReference>
<comment type="similarity">
    <text evidence="1">Belongs to the protein kinase superfamily. BUD32 family.</text>
</comment>
<evidence type="ECO:0000256" key="2">
    <source>
        <dbReference type="ARBA" id="ARBA00012513"/>
    </source>
</evidence>
<evidence type="ECO:0000313" key="16">
    <source>
        <dbReference type="Proteomes" id="UP000065473"/>
    </source>
</evidence>
<dbReference type="InterPro" id="IPR022495">
    <property type="entry name" value="Bud32"/>
</dbReference>
<dbReference type="PANTHER" id="PTHR12209">
    <property type="entry name" value="NON-SPECIFIC SERINE/THREONINE PROTEIN KINASE"/>
    <property type="match status" value="1"/>
</dbReference>
<dbReference type="STRING" id="1435377.SUSAZ_03865"/>
<dbReference type="Gene3D" id="1.10.510.10">
    <property type="entry name" value="Transferase(Phosphotransferase) domain 1"/>
    <property type="match status" value="1"/>
</dbReference>
<dbReference type="Proteomes" id="UP000065473">
    <property type="component" value="Chromosome"/>
</dbReference>
<gene>
    <name evidence="13" type="ORF">ATY89_02160</name>
    <name evidence="14" type="ORF">ATZ20_05195</name>
</gene>
<comment type="catalytic activity">
    <reaction evidence="9">
        <text>L-threonyl-[protein] + ATP = O-phospho-L-threonyl-[protein] + ADP + H(+)</text>
        <dbReference type="Rhea" id="RHEA:46608"/>
        <dbReference type="Rhea" id="RHEA-COMP:11060"/>
        <dbReference type="Rhea" id="RHEA-COMP:11605"/>
        <dbReference type="ChEBI" id="CHEBI:15378"/>
        <dbReference type="ChEBI" id="CHEBI:30013"/>
        <dbReference type="ChEBI" id="CHEBI:30616"/>
        <dbReference type="ChEBI" id="CHEBI:61977"/>
        <dbReference type="ChEBI" id="CHEBI:456216"/>
        <dbReference type="EC" id="2.7.11.1"/>
    </reaction>
</comment>
<evidence type="ECO:0000256" key="9">
    <source>
        <dbReference type="ARBA" id="ARBA00047899"/>
    </source>
</evidence>
<evidence type="ECO:0000256" key="10">
    <source>
        <dbReference type="ARBA" id="ARBA00048679"/>
    </source>
</evidence>
<evidence type="ECO:0000313" key="15">
    <source>
        <dbReference type="Proteomes" id="UP000060043"/>
    </source>
</evidence>
<protein>
    <recommendedName>
        <fullName evidence="2">non-specific serine/threonine protein kinase</fullName>
        <ecNumber evidence="2">2.7.11.1</ecNumber>
    </recommendedName>
</protein>
<keyword evidence="5" id="KW-0819">tRNA processing</keyword>
<dbReference type="GeneID" id="14551363"/>
<keyword evidence="6" id="KW-0547">Nucleotide-binding</keyword>
<comment type="subunit">
    <text evidence="11">Component of the KEOPS complex that consists of Kae1, Bud32, Cgi121 and Pcc1; the whole complex dimerizes.</text>
</comment>
<keyword evidence="8" id="KW-0067">ATP-binding</keyword>
<dbReference type="GO" id="GO:0005524">
    <property type="term" value="F:ATP binding"/>
    <property type="evidence" value="ECO:0007669"/>
    <property type="project" value="UniProtKB-KW"/>
</dbReference>
<comment type="catalytic activity">
    <reaction evidence="10">
        <text>L-seryl-[protein] + ATP = O-phospho-L-seryl-[protein] + ADP + H(+)</text>
        <dbReference type="Rhea" id="RHEA:17989"/>
        <dbReference type="Rhea" id="RHEA-COMP:9863"/>
        <dbReference type="Rhea" id="RHEA-COMP:11604"/>
        <dbReference type="ChEBI" id="CHEBI:15378"/>
        <dbReference type="ChEBI" id="CHEBI:29999"/>
        <dbReference type="ChEBI" id="CHEBI:30616"/>
        <dbReference type="ChEBI" id="CHEBI:83421"/>
        <dbReference type="ChEBI" id="CHEBI:456216"/>
        <dbReference type="EC" id="2.7.11.1"/>
    </reaction>
</comment>
<evidence type="ECO:0000313" key="13">
    <source>
        <dbReference type="EMBL" id="ALU28884.1"/>
    </source>
</evidence>
<dbReference type="FunFam" id="3.30.200.20:FF:000201">
    <property type="entry name" value="TP53-regulating kinase isoform X1"/>
    <property type="match status" value="1"/>
</dbReference>
<dbReference type="Pfam" id="PF01163">
    <property type="entry name" value="RIO1"/>
    <property type="match status" value="1"/>
</dbReference>
<dbReference type="InterPro" id="IPR000719">
    <property type="entry name" value="Prot_kinase_dom"/>
</dbReference>
<evidence type="ECO:0000313" key="14">
    <source>
        <dbReference type="EMBL" id="ALU31606.1"/>
    </source>
</evidence>
<dbReference type="NCBIfam" id="TIGR03724">
    <property type="entry name" value="arch_bud32"/>
    <property type="match status" value="1"/>
</dbReference>
<dbReference type="SUPFAM" id="SSF56112">
    <property type="entry name" value="Protein kinase-like (PK-like)"/>
    <property type="match status" value="1"/>
</dbReference>
<organism evidence="13 16">
    <name type="scientific">Sulfolobus acidocaldarius</name>
    <dbReference type="NCBI Taxonomy" id="2285"/>
    <lineage>
        <taxon>Archaea</taxon>
        <taxon>Thermoproteota</taxon>
        <taxon>Thermoprotei</taxon>
        <taxon>Sulfolobales</taxon>
        <taxon>Sulfolobaceae</taxon>
        <taxon>Sulfolobus</taxon>
    </lineage>
</organism>
<dbReference type="NCBIfam" id="NF011462">
    <property type="entry name" value="PRK14879.1-3"/>
    <property type="match status" value="1"/>
</dbReference>
<dbReference type="InterPro" id="IPR018934">
    <property type="entry name" value="RIO_dom"/>
</dbReference>
<evidence type="ECO:0000259" key="12">
    <source>
        <dbReference type="PROSITE" id="PS50011"/>
    </source>
</evidence>
<dbReference type="Gene3D" id="3.30.200.20">
    <property type="entry name" value="Phosphorylase Kinase, domain 1"/>
    <property type="match status" value="1"/>
</dbReference>
<evidence type="ECO:0000256" key="1">
    <source>
        <dbReference type="ARBA" id="ARBA00010630"/>
    </source>
</evidence>
<dbReference type="GO" id="GO:0000408">
    <property type="term" value="C:EKC/KEOPS complex"/>
    <property type="evidence" value="ECO:0007669"/>
    <property type="project" value="UniProtKB-ARBA"/>
</dbReference>
<dbReference type="GO" id="GO:0005829">
    <property type="term" value="C:cytosol"/>
    <property type="evidence" value="ECO:0007669"/>
    <property type="project" value="TreeGrafter"/>
</dbReference>
<sequence length="219" mass="25421">MEIVREIKRGAEAIIYEGYFAGIHAVFKKRIKKSYRNDIVDRAINESRTKLEARMIYSALKSGVNVPAILLVDPIQFLIVMEYIEGTTLRDIFNQGRNLRELGKEMGLMISLLHKANIIHGDLTTTNMIYTDEGLFLIDFGLAKKSNDIEDFATDIHVLLRSLESIHSHFKDEIFEGFKEGYSTMMDSDKVIEKMKEIRMRGRYVEERRKKRDNTSHVQ</sequence>
<reference evidence="15 16" key="1">
    <citation type="submission" date="2015-12" db="EMBL/GenBank/DDBJ databases">
        <title>A stable core within a dynamic pangenome in Sulfolobus acidocaldarius.</title>
        <authorList>
            <person name="Anderson R."/>
            <person name="Kouris A."/>
            <person name="Seward C."/>
            <person name="Campbell K."/>
            <person name="Whitaker R."/>
        </authorList>
    </citation>
    <scope>NUCLEOTIDE SEQUENCE [LARGE SCALE GENOMIC DNA]</scope>
    <source>
        <strain evidence="13 16">GG12-C01-09</strain>
        <strain evidence="14 15">NG05B_CO5_07</strain>
    </source>
</reference>
<accession>A0A0U2VUP4</accession>
<keyword evidence="7 13" id="KW-0418">Kinase</keyword>
<dbReference type="PaxDb" id="1435377-SUSAZ_03865"/>
<evidence type="ECO:0000256" key="4">
    <source>
        <dbReference type="ARBA" id="ARBA00022679"/>
    </source>
</evidence>
<keyword evidence="4" id="KW-0808">Transferase</keyword>
<dbReference type="OrthoDB" id="31344at2157"/>
<dbReference type="EMBL" id="CP013694">
    <property type="protein sequence ID" value="ALU28884.1"/>
    <property type="molecule type" value="Genomic_DNA"/>
</dbReference>
<feature type="domain" description="Protein kinase" evidence="12">
    <location>
        <begin position="1"/>
        <end position="219"/>
    </location>
</feature>
<keyword evidence="3 13" id="KW-0723">Serine/threonine-protein kinase</keyword>
<dbReference type="NCBIfam" id="NF011463">
    <property type="entry name" value="PRK14879.1-4"/>
    <property type="match status" value="1"/>
</dbReference>
<dbReference type="RefSeq" id="WP_011277719.1">
    <property type="nucleotide sequence ID" value="NZ_BHWZ01000001.1"/>
</dbReference>
<dbReference type="EMBL" id="CP013695">
    <property type="protein sequence ID" value="ALU31606.1"/>
    <property type="molecule type" value="Genomic_DNA"/>
</dbReference>
<proteinExistence type="inferred from homology"/>
<dbReference type="EC" id="2.7.11.1" evidence="2"/>
<evidence type="ECO:0000256" key="7">
    <source>
        <dbReference type="ARBA" id="ARBA00022777"/>
    </source>
</evidence>
<evidence type="ECO:0000256" key="3">
    <source>
        <dbReference type="ARBA" id="ARBA00022527"/>
    </source>
</evidence>
<dbReference type="AlphaFoldDB" id="A0A0U2VUP4"/>
<dbReference type="PROSITE" id="PS50011">
    <property type="entry name" value="PROTEIN_KINASE_DOM"/>
    <property type="match status" value="1"/>
</dbReference>
<evidence type="ECO:0000256" key="5">
    <source>
        <dbReference type="ARBA" id="ARBA00022694"/>
    </source>
</evidence>
<dbReference type="OMA" id="HKLYMEY"/>
<evidence type="ECO:0000256" key="6">
    <source>
        <dbReference type="ARBA" id="ARBA00022741"/>
    </source>
</evidence>
<evidence type="ECO:0000256" key="8">
    <source>
        <dbReference type="ARBA" id="ARBA00022840"/>
    </source>
</evidence>
<dbReference type="GO" id="GO:0008033">
    <property type="term" value="P:tRNA processing"/>
    <property type="evidence" value="ECO:0007669"/>
    <property type="project" value="UniProtKB-KW"/>
</dbReference>